<keyword evidence="4" id="KW-0808">Transferase</keyword>
<evidence type="ECO:0000256" key="3">
    <source>
        <dbReference type="ARBA" id="ARBA00012452"/>
    </source>
</evidence>
<dbReference type="Pfam" id="PF00043">
    <property type="entry name" value="GST_C"/>
    <property type="match status" value="1"/>
</dbReference>
<dbReference type="PANTHER" id="PTHR43969">
    <property type="entry name" value="GLUTATHIONE S TRANSFERASE D10, ISOFORM A-RELATED"/>
    <property type="match status" value="1"/>
</dbReference>
<dbReference type="InterPro" id="IPR004046">
    <property type="entry name" value="GST_C"/>
</dbReference>
<comment type="subunit">
    <text evidence="2">Homodimer.</text>
</comment>
<protein>
    <recommendedName>
        <fullName evidence="3">glutathione transferase</fullName>
        <ecNumber evidence="3">2.5.1.18</ecNumber>
    </recommendedName>
    <alternativeName>
        <fullName evidence="5">GST class-theta</fullName>
    </alternativeName>
</protein>
<dbReference type="InterPro" id="IPR040079">
    <property type="entry name" value="Glutathione_S-Trfase"/>
</dbReference>
<keyword evidence="10" id="KW-1185">Reference proteome</keyword>
<evidence type="ECO:0000313" key="10">
    <source>
        <dbReference type="Proteomes" id="UP001107558"/>
    </source>
</evidence>
<dbReference type="EC" id="2.5.1.18" evidence="3"/>
<dbReference type="InterPro" id="IPR004045">
    <property type="entry name" value="Glutathione_S-Trfase_N"/>
</dbReference>
<dbReference type="InterPro" id="IPR036249">
    <property type="entry name" value="Thioredoxin-like_sf"/>
</dbReference>
<dbReference type="GO" id="GO:0006749">
    <property type="term" value="P:glutathione metabolic process"/>
    <property type="evidence" value="ECO:0007669"/>
    <property type="project" value="TreeGrafter"/>
</dbReference>
<feature type="domain" description="GST N-terminal" evidence="7">
    <location>
        <begin position="1"/>
        <end position="31"/>
    </location>
</feature>
<dbReference type="Proteomes" id="UP001107558">
    <property type="component" value="Chromosome 3"/>
</dbReference>
<dbReference type="InterPro" id="IPR010987">
    <property type="entry name" value="Glutathione-S-Trfase_C-like"/>
</dbReference>
<dbReference type="SFLD" id="SFLDS00019">
    <property type="entry name" value="Glutathione_Transferase_(cytos"/>
    <property type="match status" value="1"/>
</dbReference>
<evidence type="ECO:0000259" key="7">
    <source>
        <dbReference type="PROSITE" id="PS50404"/>
    </source>
</evidence>
<dbReference type="SUPFAM" id="SSF47616">
    <property type="entry name" value="GST C-terminal domain-like"/>
    <property type="match status" value="1"/>
</dbReference>
<dbReference type="PROSITE" id="PS50405">
    <property type="entry name" value="GST_CTER"/>
    <property type="match status" value="1"/>
</dbReference>
<sequence>MKVPVLIDDDLILTDTRAILIYLAESSDYYSHNKRKCAIINQRLFYDAAVVFPSLIKLIKSIILQKKNEILTKKRWKNKDAFQAVMRVLDGLLVNKFFFANDEISIADIAIFSSVFIATKLGMNISQFSNLSAWFKRIEYLQSEELSYCAEHTLMLIKNVANIF</sequence>
<dbReference type="EMBL" id="JADBJN010000003">
    <property type="protein sequence ID" value="KAG5673501.1"/>
    <property type="molecule type" value="Genomic_DNA"/>
</dbReference>
<proteinExistence type="inferred from homology"/>
<dbReference type="SUPFAM" id="SSF52833">
    <property type="entry name" value="Thioredoxin-like"/>
    <property type="match status" value="1"/>
</dbReference>
<dbReference type="AlphaFoldDB" id="A0A9J6BVF5"/>
<dbReference type="PANTHER" id="PTHR43969:SF9">
    <property type="entry name" value="GLUTATHIONE S TRANSFERASE D10, ISOFORM A-RELATED"/>
    <property type="match status" value="1"/>
</dbReference>
<evidence type="ECO:0000256" key="2">
    <source>
        <dbReference type="ARBA" id="ARBA00011738"/>
    </source>
</evidence>
<dbReference type="Gene3D" id="1.20.1050.10">
    <property type="match status" value="1"/>
</dbReference>
<accession>A0A9J6BVF5</accession>
<name>A0A9J6BVF5_POLVA</name>
<evidence type="ECO:0000256" key="1">
    <source>
        <dbReference type="ARBA" id="ARBA00009899"/>
    </source>
</evidence>
<dbReference type="Pfam" id="PF02798">
    <property type="entry name" value="GST_N"/>
    <property type="match status" value="1"/>
</dbReference>
<dbReference type="GO" id="GO:0004364">
    <property type="term" value="F:glutathione transferase activity"/>
    <property type="evidence" value="ECO:0007669"/>
    <property type="project" value="UniProtKB-EC"/>
</dbReference>
<evidence type="ECO:0000259" key="8">
    <source>
        <dbReference type="PROSITE" id="PS50405"/>
    </source>
</evidence>
<organism evidence="9 10">
    <name type="scientific">Polypedilum vanderplanki</name>
    <name type="common">Sleeping chironomid midge</name>
    <dbReference type="NCBI Taxonomy" id="319348"/>
    <lineage>
        <taxon>Eukaryota</taxon>
        <taxon>Metazoa</taxon>
        <taxon>Ecdysozoa</taxon>
        <taxon>Arthropoda</taxon>
        <taxon>Hexapoda</taxon>
        <taxon>Insecta</taxon>
        <taxon>Pterygota</taxon>
        <taxon>Neoptera</taxon>
        <taxon>Endopterygota</taxon>
        <taxon>Diptera</taxon>
        <taxon>Nematocera</taxon>
        <taxon>Chironomoidea</taxon>
        <taxon>Chironomidae</taxon>
        <taxon>Chironominae</taxon>
        <taxon>Polypedilum</taxon>
        <taxon>Polypedilum</taxon>
    </lineage>
</organism>
<dbReference type="OrthoDB" id="2309723at2759"/>
<dbReference type="Gene3D" id="3.40.30.10">
    <property type="entry name" value="Glutaredoxin"/>
    <property type="match status" value="1"/>
</dbReference>
<evidence type="ECO:0000256" key="4">
    <source>
        <dbReference type="ARBA" id="ARBA00022679"/>
    </source>
</evidence>
<comment type="caution">
    <text evidence="9">The sequence shown here is derived from an EMBL/GenBank/DDBJ whole genome shotgun (WGS) entry which is preliminary data.</text>
</comment>
<evidence type="ECO:0000313" key="9">
    <source>
        <dbReference type="EMBL" id="KAG5673501.1"/>
    </source>
</evidence>
<reference evidence="9" key="1">
    <citation type="submission" date="2021-03" db="EMBL/GenBank/DDBJ databases">
        <title>Chromosome level genome of the anhydrobiotic midge Polypedilum vanderplanki.</title>
        <authorList>
            <person name="Yoshida Y."/>
            <person name="Kikawada T."/>
            <person name="Gusev O."/>
        </authorList>
    </citation>
    <scope>NUCLEOTIDE SEQUENCE</scope>
    <source>
        <strain evidence="9">NIAS01</strain>
        <tissue evidence="9">Whole body or cell culture</tissue>
    </source>
</reference>
<gene>
    <name evidence="9" type="ORF">PVAND_003545</name>
</gene>
<comment type="catalytic activity">
    <reaction evidence="6">
        <text>RX + glutathione = an S-substituted glutathione + a halide anion + H(+)</text>
        <dbReference type="Rhea" id="RHEA:16437"/>
        <dbReference type="ChEBI" id="CHEBI:15378"/>
        <dbReference type="ChEBI" id="CHEBI:16042"/>
        <dbReference type="ChEBI" id="CHEBI:17792"/>
        <dbReference type="ChEBI" id="CHEBI:57925"/>
        <dbReference type="ChEBI" id="CHEBI:90779"/>
        <dbReference type="EC" id="2.5.1.18"/>
    </reaction>
</comment>
<comment type="similarity">
    <text evidence="1">Belongs to the GST superfamily. Theta family.</text>
</comment>
<evidence type="ECO:0000256" key="6">
    <source>
        <dbReference type="ARBA" id="ARBA00047960"/>
    </source>
</evidence>
<feature type="domain" description="GST C-terminal" evidence="8">
    <location>
        <begin position="33"/>
        <end position="164"/>
    </location>
</feature>
<dbReference type="PROSITE" id="PS50404">
    <property type="entry name" value="GST_NTER"/>
    <property type="match status" value="1"/>
</dbReference>
<dbReference type="InterPro" id="IPR036282">
    <property type="entry name" value="Glutathione-S-Trfase_C_sf"/>
</dbReference>
<evidence type="ECO:0000256" key="5">
    <source>
        <dbReference type="ARBA" id="ARBA00041523"/>
    </source>
</evidence>